<dbReference type="Pfam" id="PF00002">
    <property type="entry name" value="7tm_2"/>
    <property type="match status" value="1"/>
</dbReference>
<dbReference type="GO" id="GO:0016020">
    <property type="term" value="C:membrane"/>
    <property type="evidence" value="ECO:0007669"/>
    <property type="project" value="UniProtKB-SubCell"/>
</dbReference>
<protein>
    <submittedName>
        <fullName evidence="8">Probable serine/threonine-protein kinase DDB_G0282963 isoform X1</fullName>
    </submittedName>
</protein>
<evidence type="ECO:0000256" key="2">
    <source>
        <dbReference type="ARBA" id="ARBA00022692"/>
    </source>
</evidence>
<organism evidence="7 8">
    <name type="scientific">Dermatophagoides pteronyssinus</name>
    <name type="common">European house dust mite</name>
    <dbReference type="NCBI Taxonomy" id="6956"/>
    <lineage>
        <taxon>Eukaryota</taxon>
        <taxon>Metazoa</taxon>
        <taxon>Ecdysozoa</taxon>
        <taxon>Arthropoda</taxon>
        <taxon>Chelicerata</taxon>
        <taxon>Arachnida</taxon>
        <taxon>Acari</taxon>
        <taxon>Acariformes</taxon>
        <taxon>Sarcoptiformes</taxon>
        <taxon>Astigmata</taxon>
        <taxon>Psoroptidia</taxon>
        <taxon>Analgoidea</taxon>
        <taxon>Pyroglyphidae</taxon>
        <taxon>Dermatophagoidinae</taxon>
        <taxon>Dermatophagoides</taxon>
    </lineage>
</organism>
<dbReference type="OrthoDB" id="347083at2759"/>
<comment type="subcellular location">
    <subcellularLocation>
        <location evidence="1">Membrane</location>
        <topology evidence="1">Multi-pass membrane protein</topology>
    </subcellularLocation>
</comment>
<feature type="transmembrane region" description="Helical" evidence="6">
    <location>
        <begin position="6"/>
        <end position="30"/>
    </location>
</feature>
<dbReference type="GO" id="GO:0004930">
    <property type="term" value="F:G protein-coupled receptor activity"/>
    <property type="evidence" value="ECO:0007669"/>
    <property type="project" value="InterPro"/>
</dbReference>
<dbReference type="GO" id="GO:0016301">
    <property type="term" value="F:kinase activity"/>
    <property type="evidence" value="ECO:0007669"/>
    <property type="project" value="UniProtKB-KW"/>
</dbReference>
<evidence type="ECO:0000313" key="7">
    <source>
        <dbReference type="Proteomes" id="UP000515146"/>
    </source>
</evidence>
<proteinExistence type="predicted"/>
<evidence type="ECO:0000256" key="4">
    <source>
        <dbReference type="ARBA" id="ARBA00023136"/>
    </source>
</evidence>
<dbReference type="RefSeq" id="XP_027194209.1">
    <property type="nucleotide sequence ID" value="XM_027338408.1"/>
</dbReference>
<dbReference type="AlphaFoldDB" id="A0A6P6XQP6"/>
<evidence type="ECO:0000256" key="3">
    <source>
        <dbReference type="ARBA" id="ARBA00022989"/>
    </source>
</evidence>
<dbReference type="Proteomes" id="UP000515146">
    <property type="component" value="Unplaced"/>
</dbReference>
<keyword evidence="7" id="KW-1185">Reference proteome</keyword>
<evidence type="ECO:0000313" key="8">
    <source>
        <dbReference type="RefSeq" id="XP_027194209.1"/>
    </source>
</evidence>
<keyword evidence="4 6" id="KW-0472">Membrane</keyword>
<evidence type="ECO:0000256" key="5">
    <source>
        <dbReference type="SAM" id="MobiDB-lite"/>
    </source>
</evidence>
<gene>
    <name evidence="8" type="primary">LOC113788938</name>
</gene>
<keyword evidence="8" id="KW-0808">Transferase</keyword>
<name>A0A6P6XQP6_DERPT</name>
<dbReference type="Gene3D" id="1.20.1070.10">
    <property type="entry name" value="Rhodopsin 7-helix transmembrane proteins"/>
    <property type="match status" value="1"/>
</dbReference>
<reference evidence="8" key="1">
    <citation type="submission" date="2025-08" db="UniProtKB">
        <authorList>
            <consortium name="RefSeq"/>
        </authorList>
    </citation>
    <scope>IDENTIFICATION</scope>
    <source>
        <strain evidence="8">Airmid</strain>
    </source>
</reference>
<feature type="compositionally biased region" description="Basic residues" evidence="5">
    <location>
        <begin position="181"/>
        <end position="190"/>
    </location>
</feature>
<keyword evidence="3 6" id="KW-1133">Transmembrane helix</keyword>
<dbReference type="InParanoid" id="A0A6P6XQP6"/>
<accession>A0A6P6XQP6</accession>
<dbReference type="KEGG" id="dpte:113788938"/>
<feature type="region of interest" description="Disordered" evidence="5">
    <location>
        <begin position="752"/>
        <end position="782"/>
    </location>
</feature>
<keyword evidence="2 6" id="KW-0812">Transmembrane</keyword>
<feature type="transmembrane region" description="Helical" evidence="6">
    <location>
        <begin position="51"/>
        <end position="71"/>
    </location>
</feature>
<keyword evidence="8" id="KW-0418">Kinase</keyword>
<feature type="region of interest" description="Disordered" evidence="5">
    <location>
        <begin position="165"/>
        <end position="190"/>
    </location>
</feature>
<evidence type="ECO:0000256" key="6">
    <source>
        <dbReference type="SAM" id="Phobius"/>
    </source>
</evidence>
<feature type="region of interest" description="Disordered" evidence="5">
    <location>
        <begin position="510"/>
        <end position="543"/>
    </location>
</feature>
<sequence length="782" mass="89480">MSIEGGIQYSFIMPVLLLISFNTCLILLVLKRYFERKPLSHCSQIHQIRPSIRACIILLPFFCLNWFLGVLSLETLRTTPFELIFALTNGSHSFLTFYFHCYQRYNLKHYLQQYGSLQLIFIDLRNNDNGNNMMDGSGKISKFLNDYIPQISKWLFGDNNVHHQHSNSEDDVDHNNDNIGGHHHSHHHYHHHHNNRYHYHHQHYHDQNHQMDSDDAELLLQKDSISTASDLLNVENNVTENILFKNNDKKCLLSDNNNNTNVNDLNDCEKQRKLQQSILKSKDDVTILSANEIPDQQNHNSLTKTNLICCCSNNAYDCPVECSFQCPNTTTSLATEHSTAPFIDTTMPDFTSSSIPLNRSLSFPTVLFDQHSQQQSCNAFNLHPYLQQKQLHQNSNLHHHMTGETSRTLSVTNSNNTIAKTIDGKQTSSIKPTASQQHSHCCCCYYCRQQPINNGNDLNPESILSVFQHHPQNQVIPNSGFYSHHLSSCSSSSSSSPLSLMPSLVTKLPTTSMPLSSSSSTSSSLSSSSIRYHNHSSQRQQQHNHYDNMNFAKHFSNNDSLTVHKYNDGVTSVANNFETIKLNSTVNIIQQQEQKSLTIENRLKINPTNNLFNDDNNNNDYDDNDDDDELICIHDNFNDNKDITAMFDSYGMIRNSDNLFGDYNNFSFTSMNHYNHQNERHKTTSNISSSSNVKINPINSSNQLTKIDFSLPLINETVDDIDIHDGHHGSNHIILSDMNCLDEDEDLIIIEIEDEDDDDDDDDDDTDEIIESDYEQEMPESY</sequence>
<dbReference type="InterPro" id="IPR000832">
    <property type="entry name" value="GPCR_2_secretin-like"/>
</dbReference>
<evidence type="ECO:0000256" key="1">
    <source>
        <dbReference type="ARBA" id="ARBA00004141"/>
    </source>
</evidence>
<dbReference type="OMA" id="MNIDDSC"/>